<dbReference type="InterPro" id="IPR023213">
    <property type="entry name" value="CAT-like_dom_sf"/>
</dbReference>
<dbReference type="EMBL" id="LYCR01000091">
    <property type="protein sequence ID" value="OGM42334.1"/>
    <property type="molecule type" value="Genomic_DNA"/>
</dbReference>
<evidence type="ECO:0000313" key="1">
    <source>
        <dbReference type="EMBL" id="OGM42334.1"/>
    </source>
</evidence>
<protein>
    <recommendedName>
        <fullName evidence="3">LysR family regulatory protein</fullName>
    </recommendedName>
</protein>
<dbReference type="OrthoDB" id="21502at2759"/>
<name>A0A1F7ZSB6_9EURO</name>
<keyword evidence="2" id="KW-1185">Reference proteome</keyword>
<dbReference type="Proteomes" id="UP000179179">
    <property type="component" value="Unassembled WGS sequence"/>
</dbReference>
<proteinExistence type="predicted"/>
<dbReference type="GeneID" id="34451266"/>
<reference evidence="1 2" key="1">
    <citation type="journal article" date="2016" name="Genome Biol. Evol.">
        <title>Draft genome sequence of an aflatoxigenic Aspergillus species, A. bombycis.</title>
        <authorList>
            <person name="Moore G.G."/>
            <person name="Mack B.M."/>
            <person name="Beltz S.B."/>
            <person name="Gilbert M.K."/>
        </authorList>
    </citation>
    <scope>NUCLEOTIDE SEQUENCE [LARGE SCALE GENOMIC DNA]</scope>
    <source>
        <strain evidence="2">NRRL 26010</strain>
    </source>
</reference>
<dbReference type="AlphaFoldDB" id="A0A1F7ZSB6"/>
<organism evidence="1 2">
    <name type="scientific">Aspergillus bombycis</name>
    <dbReference type="NCBI Taxonomy" id="109264"/>
    <lineage>
        <taxon>Eukaryota</taxon>
        <taxon>Fungi</taxon>
        <taxon>Dikarya</taxon>
        <taxon>Ascomycota</taxon>
        <taxon>Pezizomycotina</taxon>
        <taxon>Eurotiomycetes</taxon>
        <taxon>Eurotiomycetidae</taxon>
        <taxon>Eurotiales</taxon>
        <taxon>Aspergillaceae</taxon>
        <taxon>Aspergillus</taxon>
    </lineage>
</organism>
<dbReference type="RefSeq" id="XP_022386051.1">
    <property type="nucleotide sequence ID" value="XM_022535005.1"/>
</dbReference>
<evidence type="ECO:0008006" key="3">
    <source>
        <dbReference type="Google" id="ProtNLM"/>
    </source>
</evidence>
<accession>A0A1F7ZSB6</accession>
<comment type="caution">
    <text evidence="1">The sequence shown here is derived from an EMBL/GenBank/DDBJ whole genome shotgun (WGS) entry which is preliminary data.</text>
</comment>
<sequence length="506" mass="55592">MAIPSATCSPHAGKALGDLSRGHADDYIYPVHLLDGAEYQHCILTLFIKFNDILDAGKIKDSLTRLLEIDDWKKLGGRFRTKVHEASTLEADSRKPSKAFEIHVPRKYTAERPAIQFAQEAYDGSIFEHPFGRQLPQASHDGVALSPPLDELRPFGHAPGFPMTMADLVDRDAPQLSFKVITYTDATILAITFSHCTWDVSGLQGFLKSLGLVLDGREDEVPPMLGAKADILSELTSHYDGSGCDPELLTVPGETKAMGQPPAPNAALEQRIIRVPLENMQRLHSRVALENPTEDEDVLSTYQLDELFLALIVQQIARAQAVPRALRLLNVFNARLVVPRLAKARGIYSQNLVLLTPQTLSNEAATGPMGPIALAHRECLAQCAEPQSITRSLHTVLGAIESELDITRLMDSTDADSVLVNNLVRLSSHIDLDLSSAVVRQGEISATRRNGLGTADSCYLTLPPNSYGMMRVTTLGSYNGNSCWMIGELPPRAWELIYEALDDLEW</sequence>
<dbReference type="Gene3D" id="3.30.559.10">
    <property type="entry name" value="Chloramphenicol acetyltransferase-like domain"/>
    <property type="match status" value="2"/>
</dbReference>
<evidence type="ECO:0000313" key="2">
    <source>
        <dbReference type="Proteomes" id="UP000179179"/>
    </source>
</evidence>
<gene>
    <name evidence="1" type="ORF">ABOM_007876</name>
</gene>